<proteinExistence type="predicted"/>
<dbReference type="AlphaFoldDB" id="A0A7S2VGT7"/>
<dbReference type="EMBL" id="HBHT01010924">
    <property type="protein sequence ID" value="CAD9955430.1"/>
    <property type="molecule type" value="Transcribed_RNA"/>
</dbReference>
<accession>A0A7S2VGT7</accession>
<protein>
    <submittedName>
        <fullName evidence="2">Uncharacterized protein</fullName>
    </submittedName>
</protein>
<evidence type="ECO:0000313" key="2">
    <source>
        <dbReference type="EMBL" id="CAD9955430.1"/>
    </source>
</evidence>
<feature type="compositionally biased region" description="Low complexity" evidence="1">
    <location>
        <begin position="153"/>
        <end position="173"/>
    </location>
</feature>
<evidence type="ECO:0000256" key="1">
    <source>
        <dbReference type="SAM" id="MobiDB-lite"/>
    </source>
</evidence>
<feature type="compositionally biased region" description="Polar residues" evidence="1">
    <location>
        <begin position="52"/>
        <end position="61"/>
    </location>
</feature>
<gene>
    <name evidence="2" type="ORF">APAL1065_LOCUS7321</name>
</gene>
<sequence>MVAHWLALGDAQFRLAPSLLPLLTKDILQAHHAQRLQAQQEPQDSAALRQASWHSTDTEFSSVDFKTPQSDDNQGDREQQAILDNNTSLNSSSHHQRSRLSSYVSLYHDDDSDPEDKESHHQEPPATRIPSSPPEPSTPHTRWPEASPRSVTRQSVPRPAPASSSPRTPMSRRGSASAPHRNFVRSSGMA</sequence>
<reference evidence="2" key="1">
    <citation type="submission" date="2021-01" db="EMBL/GenBank/DDBJ databases">
        <authorList>
            <person name="Corre E."/>
            <person name="Pelletier E."/>
            <person name="Niang G."/>
            <person name="Scheremetjew M."/>
            <person name="Finn R."/>
            <person name="Kale V."/>
            <person name="Holt S."/>
            <person name="Cochrane G."/>
            <person name="Meng A."/>
            <person name="Brown T."/>
            <person name="Cohen L."/>
        </authorList>
    </citation>
    <scope>NUCLEOTIDE SEQUENCE</scope>
    <source>
        <strain evidence="2">CCMP125</strain>
    </source>
</reference>
<name>A0A7S2VGT7_9STRA</name>
<organism evidence="2">
    <name type="scientific">Entomoneis paludosa</name>
    <dbReference type="NCBI Taxonomy" id="265537"/>
    <lineage>
        <taxon>Eukaryota</taxon>
        <taxon>Sar</taxon>
        <taxon>Stramenopiles</taxon>
        <taxon>Ochrophyta</taxon>
        <taxon>Bacillariophyta</taxon>
        <taxon>Bacillariophyceae</taxon>
        <taxon>Bacillariophycidae</taxon>
        <taxon>Entomoneidaceae</taxon>
        <taxon>Entomoneis</taxon>
    </lineage>
</organism>
<feature type="region of interest" description="Disordered" evidence="1">
    <location>
        <begin position="37"/>
        <end position="190"/>
    </location>
</feature>